<dbReference type="PANTHER" id="PTHR21290:SF25">
    <property type="entry name" value="SPHINGOMYELIN SYNTHASE-RELATED PROTEIN 1"/>
    <property type="match status" value="1"/>
</dbReference>
<feature type="transmembrane region" description="Helical" evidence="9">
    <location>
        <begin position="252"/>
        <end position="270"/>
    </location>
</feature>
<organism evidence="11 12">
    <name type="scientific">Rhizopus stolonifer</name>
    <name type="common">Rhizopus nigricans</name>
    <dbReference type="NCBI Taxonomy" id="4846"/>
    <lineage>
        <taxon>Eukaryota</taxon>
        <taxon>Fungi</taxon>
        <taxon>Fungi incertae sedis</taxon>
        <taxon>Mucoromycota</taxon>
        <taxon>Mucoromycotina</taxon>
        <taxon>Mucoromycetes</taxon>
        <taxon>Mucorales</taxon>
        <taxon>Mucorineae</taxon>
        <taxon>Rhizopodaceae</taxon>
        <taxon>Rhizopus</taxon>
    </lineage>
</organism>
<reference evidence="11 12" key="1">
    <citation type="journal article" date="2018" name="G3 (Bethesda)">
        <title>Phylogenetic and Phylogenomic Definition of Rhizopus Species.</title>
        <authorList>
            <person name="Gryganskyi A.P."/>
            <person name="Golan J."/>
            <person name="Dolatabadi S."/>
            <person name="Mondo S."/>
            <person name="Robb S."/>
            <person name="Idnurm A."/>
            <person name="Muszewska A."/>
            <person name="Steczkiewicz K."/>
            <person name="Masonjones S."/>
            <person name="Liao H.L."/>
            <person name="Gajdeczka M.T."/>
            <person name="Anike F."/>
            <person name="Vuek A."/>
            <person name="Anishchenko I.M."/>
            <person name="Voigt K."/>
            <person name="de Hoog G.S."/>
            <person name="Smith M.E."/>
            <person name="Heitman J."/>
            <person name="Vilgalys R."/>
            <person name="Stajich J.E."/>
        </authorList>
    </citation>
    <scope>NUCLEOTIDE SEQUENCE [LARGE SCALE GENOMIC DNA]</scope>
    <source>
        <strain evidence="11 12">LSU 92-RS-03</strain>
    </source>
</reference>
<evidence type="ECO:0000256" key="2">
    <source>
        <dbReference type="ARBA" id="ARBA00005441"/>
    </source>
</evidence>
<name>A0A367K455_RHIST</name>
<evidence type="ECO:0000313" key="12">
    <source>
        <dbReference type="Proteomes" id="UP000253551"/>
    </source>
</evidence>
<dbReference type="InterPro" id="IPR025749">
    <property type="entry name" value="Sphingomyelin_synth-like_dom"/>
</dbReference>
<evidence type="ECO:0000256" key="7">
    <source>
        <dbReference type="ARBA" id="ARBA00023098"/>
    </source>
</evidence>
<gene>
    <name evidence="11" type="ORF">CU098_009380</name>
</gene>
<evidence type="ECO:0000256" key="3">
    <source>
        <dbReference type="ARBA" id="ARBA00022679"/>
    </source>
</evidence>
<evidence type="ECO:0000256" key="9">
    <source>
        <dbReference type="SAM" id="Phobius"/>
    </source>
</evidence>
<evidence type="ECO:0000259" key="10">
    <source>
        <dbReference type="Pfam" id="PF14360"/>
    </source>
</evidence>
<dbReference type="GO" id="GO:0033188">
    <property type="term" value="F:sphingomyelin synthase activity"/>
    <property type="evidence" value="ECO:0007669"/>
    <property type="project" value="TreeGrafter"/>
</dbReference>
<keyword evidence="6 9" id="KW-1133">Transmembrane helix</keyword>
<feature type="transmembrane region" description="Helical" evidence="9">
    <location>
        <begin position="107"/>
        <end position="125"/>
    </location>
</feature>
<dbReference type="STRING" id="4846.A0A367K455"/>
<keyword evidence="12" id="KW-1185">Reference proteome</keyword>
<keyword evidence="7" id="KW-0443">Lipid metabolism</keyword>
<dbReference type="GO" id="GO:0046513">
    <property type="term" value="P:ceramide biosynthetic process"/>
    <property type="evidence" value="ECO:0007669"/>
    <property type="project" value="TreeGrafter"/>
</dbReference>
<keyword evidence="4 9" id="KW-0812">Transmembrane</keyword>
<comment type="subcellular location">
    <subcellularLocation>
        <location evidence="1">Membrane</location>
        <topology evidence="1">Multi-pass membrane protein</topology>
    </subcellularLocation>
</comment>
<feature type="transmembrane region" description="Helical" evidence="9">
    <location>
        <begin position="228"/>
        <end position="246"/>
    </location>
</feature>
<keyword evidence="3" id="KW-0808">Transferase</keyword>
<evidence type="ECO:0000256" key="4">
    <source>
        <dbReference type="ARBA" id="ARBA00022692"/>
    </source>
</evidence>
<dbReference type="Proteomes" id="UP000253551">
    <property type="component" value="Unassembled WGS sequence"/>
</dbReference>
<dbReference type="Pfam" id="PF14360">
    <property type="entry name" value="PAP2_C"/>
    <property type="match status" value="1"/>
</dbReference>
<evidence type="ECO:0000313" key="11">
    <source>
        <dbReference type="EMBL" id="RCH96926.1"/>
    </source>
</evidence>
<dbReference type="EMBL" id="PJQM01002248">
    <property type="protein sequence ID" value="RCH96926.1"/>
    <property type="molecule type" value="Genomic_DNA"/>
</dbReference>
<keyword evidence="5" id="KW-0746">Sphingolipid metabolism</keyword>
<dbReference type="GO" id="GO:0005789">
    <property type="term" value="C:endoplasmic reticulum membrane"/>
    <property type="evidence" value="ECO:0007669"/>
    <property type="project" value="TreeGrafter"/>
</dbReference>
<feature type="transmembrane region" description="Helical" evidence="9">
    <location>
        <begin position="185"/>
        <end position="216"/>
    </location>
</feature>
<dbReference type="GO" id="GO:0000139">
    <property type="term" value="C:Golgi membrane"/>
    <property type="evidence" value="ECO:0007669"/>
    <property type="project" value="TreeGrafter"/>
</dbReference>
<accession>A0A367K455</accession>
<feature type="transmembrane region" description="Helical" evidence="9">
    <location>
        <begin position="57"/>
        <end position="78"/>
    </location>
</feature>
<dbReference type="InterPro" id="IPR045221">
    <property type="entry name" value="Sphingomyelin_synth-like"/>
</dbReference>
<sequence length="353" mass="40983">MEQLFLSKNYAQLGTWPAVSQNRDKKQTIGWIHSRLCAPIEIKSWSDLHDLIFNHEFYRLVMTACWLLLAGLIEIFMAQLGDMRYDQQHPLIDLLHDAFPRIENFQIVNYFLTTCVAYTLIGFAIQSPNWSTRLTLLRRWTFLLGLLYVFRGITLLVTTLPSSLVDQCRPPQTELVGSLGQRFGFIYSVVSGSAFGCTDNIFSGHTSVIVSCMILWRVHSRLTRPFGWLLYLIGLTGIFLIIISRFHYTIDVLLALFITSMIWHVYLHYIREASLRLIFGFDECAALKVFEMSMTEGAETYQYLAWQPHLMSLDCLMYLCMYVDGLDIRFRSIGLLNEHGERRLEKHTMKSMI</sequence>
<keyword evidence="8 9" id="KW-0472">Membrane</keyword>
<evidence type="ECO:0000256" key="8">
    <source>
        <dbReference type="ARBA" id="ARBA00023136"/>
    </source>
</evidence>
<feature type="transmembrane region" description="Helical" evidence="9">
    <location>
        <begin position="146"/>
        <end position="165"/>
    </location>
</feature>
<dbReference type="GO" id="GO:0005886">
    <property type="term" value="C:plasma membrane"/>
    <property type="evidence" value="ECO:0007669"/>
    <property type="project" value="TreeGrafter"/>
</dbReference>
<proteinExistence type="inferred from homology"/>
<evidence type="ECO:0000256" key="1">
    <source>
        <dbReference type="ARBA" id="ARBA00004141"/>
    </source>
</evidence>
<dbReference type="OrthoDB" id="422827at2759"/>
<comment type="similarity">
    <text evidence="2">Belongs to the sphingomyelin synthase family.</text>
</comment>
<dbReference type="PANTHER" id="PTHR21290">
    <property type="entry name" value="SPHINGOMYELIN SYNTHETASE"/>
    <property type="match status" value="1"/>
</dbReference>
<evidence type="ECO:0000256" key="6">
    <source>
        <dbReference type="ARBA" id="ARBA00022989"/>
    </source>
</evidence>
<comment type="caution">
    <text evidence="11">The sequence shown here is derived from an EMBL/GenBank/DDBJ whole genome shotgun (WGS) entry which is preliminary data.</text>
</comment>
<dbReference type="AlphaFoldDB" id="A0A367K455"/>
<protein>
    <recommendedName>
        <fullName evidence="10">Sphingomyelin synthase-like domain-containing protein</fullName>
    </recommendedName>
</protein>
<evidence type="ECO:0000256" key="5">
    <source>
        <dbReference type="ARBA" id="ARBA00022919"/>
    </source>
</evidence>
<dbReference type="GO" id="GO:0047493">
    <property type="term" value="F:ceramide cholinephosphotransferase activity"/>
    <property type="evidence" value="ECO:0007669"/>
    <property type="project" value="TreeGrafter"/>
</dbReference>
<feature type="domain" description="Sphingomyelin synthase-like" evidence="10">
    <location>
        <begin position="196"/>
        <end position="266"/>
    </location>
</feature>